<keyword evidence="3 6" id="KW-0812">Transmembrane</keyword>
<keyword evidence="2" id="KW-0813">Transport</keyword>
<dbReference type="InterPro" id="IPR037272">
    <property type="entry name" value="SNS_sf"/>
</dbReference>
<keyword evidence="4 6" id="KW-1133">Transmembrane helix</keyword>
<dbReference type="CDD" id="cd10336">
    <property type="entry name" value="SLC6sbd_Tyt1-Like"/>
    <property type="match status" value="1"/>
</dbReference>
<feature type="transmembrane region" description="Helical" evidence="6">
    <location>
        <begin position="304"/>
        <end position="332"/>
    </location>
</feature>
<evidence type="ECO:0000256" key="3">
    <source>
        <dbReference type="ARBA" id="ARBA00022692"/>
    </source>
</evidence>
<dbReference type="AlphaFoldDB" id="A0A0B2K415"/>
<evidence type="ECO:0000256" key="1">
    <source>
        <dbReference type="ARBA" id="ARBA00004141"/>
    </source>
</evidence>
<evidence type="ECO:0000313" key="7">
    <source>
        <dbReference type="EMBL" id="KHM52812.1"/>
    </source>
</evidence>
<evidence type="ECO:0000256" key="6">
    <source>
        <dbReference type="SAM" id="Phobius"/>
    </source>
</evidence>
<dbReference type="SUPFAM" id="SSF161070">
    <property type="entry name" value="SNF-like"/>
    <property type="match status" value="1"/>
</dbReference>
<feature type="transmembrane region" description="Helical" evidence="6">
    <location>
        <begin position="230"/>
        <end position="249"/>
    </location>
</feature>
<evidence type="ECO:0000313" key="8">
    <source>
        <dbReference type="Proteomes" id="UP000030993"/>
    </source>
</evidence>
<feature type="transmembrane region" description="Helical" evidence="6">
    <location>
        <begin position="85"/>
        <end position="109"/>
    </location>
</feature>
<dbReference type="InterPro" id="IPR047218">
    <property type="entry name" value="YocR/YhdH-like"/>
</dbReference>
<dbReference type="Proteomes" id="UP000030993">
    <property type="component" value="Unassembled WGS sequence"/>
</dbReference>
<sequence length="464" mass="50370">MESRKSFGGSFGFVLAAAGSAVGLGNIWRFPYLAAKDGGGLFLLIYLILLLTFGFALLTTEIAIGRKTKQGPLTAYSRICKKWRWLGLLACLIPAIIMPYYSAIGGWVIKYFLAFTTGSYVEAAQDGYFVGFITAQHEPLVYMFLFLMACTAIILLGVNKGIEASSKIIMPALIILIIAIAIYSLAITHTDANGVTRSGMDGLLIYLIPNFEGLTFSHFMSVLVDAMGQLFFSLSVAMGIMVAYGSYVSDKADAVASVNRIEFFDTLVSFLAGMLIIPAVFTFMGSEGLSASGPGLMFISLPKVFESMGTAGIIVGIMFFLMVLFAAVTSAVSIMEAVVSSFMDYFHITRVKAALAEFAIALVFGTIVCLGYNVFYFELPLPTGSTGQVLDVMDYISNSIFMPIISIGTCIMIGWVVGPQVIIDEMEKNGETFSRKYIYIAMIKFIAPVLLFILFLKSSGMISF</sequence>
<feature type="transmembrane region" description="Helical" evidence="6">
    <location>
        <begin position="395"/>
        <end position="417"/>
    </location>
</feature>
<dbReference type="InterPro" id="IPR000175">
    <property type="entry name" value="Na/ntran_symport"/>
</dbReference>
<proteinExistence type="predicted"/>
<keyword evidence="5 6" id="KW-0472">Membrane</keyword>
<organism evidence="7 8">
    <name type="scientific">Anaerovibrio lipolyticus</name>
    <dbReference type="NCBI Taxonomy" id="82374"/>
    <lineage>
        <taxon>Bacteria</taxon>
        <taxon>Bacillati</taxon>
        <taxon>Bacillota</taxon>
        <taxon>Negativicutes</taxon>
        <taxon>Selenomonadales</taxon>
        <taxon>Selenomonadaceae</taxon>
        <taxon>Anaerovibrio</taxon>
    </lineage>
</organism>
<dbReference type="EMBL" id="JSCE01000046">
    <property type="protein sequence ID" value="KHM52812.1"/>
    <property type="molecule type" value="Genomic_DNA"/>
</dbReference>
<evidence type="ECO:0000256" key="4">
    <source>
        <dbReference type="ARBA" id="ARBA00022989"/>
    </source>
</evidence>
<comment type="subcellular location">
    <subcellularLocation>
        <location evidence="1">Membrane</location>
        <topology evidence="1">Multi-pass membrane protein</topology>
    </subcellularLocation>
</comment>
<feature type="transmembrane region" description="Helical" evidence="6">
    <location>
        <begin position="437"/>
        <end position="456"/>
    </location>
</feature>
<evidence type="ECO:0000256" key="2">
    <source>
        <dbReference type="ARBA" id="ARBA00022448"/>
    </source>
</evidence>
<reference evidence="7 8" key="1">
    <citation type="journal article" date="2013" name="PLoS ONE">
        <title>Identification and characterization of three novel lipases belonging to families II and V from Anaerovibrio lipolyticus 5ST.</title>
        <authorList>
            <person name="Prive F."/>
            <person name="Kaderbhai N.N."/>
            <person name="Girdwood S."/>
            <person name="Worgan H.J."/>
            <person name="Pinloche E."/>
            <person name="Scollan N.D."/>
            <person name="Huws S.A."/>
            <person name="Newbold C.J."/>
        </authorList>
    </citation>
    <scope>NUCLEOTIDE SEQUENCE [LARGE SCALE GENOMIC DNA]</scope>
    <source>
        <strain evidence="7 8">5S</strain>
    </source>
</reference>
<name>A0A0B2K415_9FIRM</name>
<dbReference type="PANTHER" id="PTHR42948">
    <property type="entry name" value="TRANSPORTER"/>
    <property type="match status" value="1"/>
</dbReference>
<protein>
    <submittedName>
        <fullName evidence="7">Transporter</fullName>
    </submittedName>
</protein>
<feature type="transmembrane region" description="Helical" evidence="6">
    <location>
        <begin position="353"/>
        <end position="375"/>
    </location>
</feature>
<dbReference type="PRINTS" id="PR00176">
    <property type="entry name" value="NANEUSMPORT"/>
</dbReference>
<dbReference type="PANTHER" id="PTHR42948:SF1">
    <property type="entry name" value="TRANSPORTER"/>
    <property type="match status" value="1"/>
</dbReference>
<dbReference type="PROSITE" id="PS50267">
    <property type="entry name" value="NA_NEUROTRAN_SYMP_3"/>
    <property type="match status" value="1"/>
</dbReference>
<feature type="transmembrane region" description="Helical" evidence="6">
    <location>
        <begin position="261"/>
        <end position="284"/>
    </location>
</feature>
<accession>A0A0B2K415</accession>
<gene>
    <name evidence="7" type="ORF">NZ47_02485</name>
</gene>
<dbReference type="eggNOG" id="COG0733">
    <property type="taxonomic scope" value="Bacteria"/>
</dbReference>
<comment type="caution">
    <text evidence="7">The sequence shown here is derived from an EMBL/GenBank/DDBJ whole genome shotgun (WGS) entry which is preliminary data.</text>
</comment>
<dbReference type="GO" id="GO:0016020">
    <property type="term" value="C:membrane"/>
    <property type="evidence" value="ECO:0007669"/>
    <property type="project" value="UniProtKB-SubCell"/>
</dbReference>
<feature type="transmembrane region" description="Helical" evidence="6">
    <location>
        <begin position="139"/>
        <end position="156"/>
    </location>
</feature>
<feature type="transmembrane region" description="Helical" evidence="6">
    <location>
        <begin position="168"/>
        <end position="187"/>
    </location>
</feature>
<feature type="transmembrane region" description="Helical" evidence="6">
    <location>
        <begin position="39"/>
        <end position="64"/>
    </location>
</feature>
<keyword evidence="8" id="KW-1185">Reference proteome</keyword>
<dbReference type="Pfam" id="PF00209">
    <property type="entry name" value="SNF"/>
    <property type="match status" value="2"/>
</dbReference>
<evidence type="ECO:0000256" key="5">
    <source>
        <dbReference type="ARBA" id="ARBA00023136"/>
    </source>
</evidence>
<dbReference type="RefSeq" id="WP_039206121.1">
    <property type="nucleotide sequence ID" value="NZ_JSCE01000046.1"/>
</dbReference>
<dbReference type="NCBIfam" id="NF037979">
    <property type="entry name" value="Na_transp"/>
    <property type="match status" value="1"/>
</dbReference>